<organism evidence="2 3">
    <name type="scientific">Pleuronectes platessa</name>
    <name type="common">European plaice</name>
    <dbReference type="NCBI Taxonomy" id="8262"/>
    <lineage>
        <taxon>Eukaryota</taxon>
        <taxon>Metazoa</taxon>
        <taxon>Chordata</taxon>
        <taxon>Craniata</taxon>
        <taxon>Vertebrata</taxon>
        <taxon>Euteleostomi</taxon>
        <taxon>Actinopterygii</taxon>
        <taxon>Neopterygii</taxon>
        <taxon>Teleostei</taxon>
        <taxon>Neoteleostei</taxon>
        <taxon>Acanthomorphata</taxon>
        <taxon>Carangaria</taxon>
        <taxon>Pleuronectiformes</taxon>
        <taxon>Pleuronectoidei</taxon>
        <taxon>Pleuronectidae</taxon>
        <taxon>Pleuronectes</taxon>
    </lineage>
</organism>
<evidence type="ECO:0000313" key="3">
    <source>
        <dbReference type="Proteomes" id="UP001153269"/>
    </source>
</evidence>
<sequence>MEHFAMFKAYDLCCSNTAHHKGVGQDKEGNLYIQACDWEGHVKARHFPKAHFPPPPLPSVWKKGMPTRPHPKAEGRLKPDEWSSGTGCFARPIFHSPKPD</sequence>
<feature type="region of interest" description="Disordered" evidence="1">
    <location>
        <begin position="51"/>
        <end position="100"/>
    </location>
</feature>
<comment type="caution">
    <text evidence="2">The sequence shown here is derived from an EMBL/GenBank/DDBJ whole genome shotgun (WGS) entry which is preliminary data.</text>
</comment>
<evidence type="ECO:0000256" key="1">
    <source>
        <dbReference type="SAM" id="MobiDB-lite"/>
    </source>
</evidence>
<reference evidence="2" key="1">
    <citation type="submission" date="2020-03" db="EMBL/GenBank/DDBJ databases">
        <authorList>
            <person name="Weist P."/>
        </authorList>
    </citation>
    <scope>NUCLEOTIDE SEQUENCE</scope>
</reference>
<gene>
    <name evidence="2" type="ORF">PLEPLA_LOCUS21228</name>
</gene>
<evidence type="ECO:0000313" key="2">
    <source>
        <dbReference type="EMBL" id="CAB1433140.1"/>
    </source>
</evidence>
<feature type="compositionally biased region" description="Basic and acidic residues" evidence="1">
    <location>
        <begin position="71"/>
        <end position="81"/>
    </location>
</feature>
<dbReference type="AlphaFoldDB" id="A0A9N7YIX2"/>
<protein>
    <submittedName>
        <fullName evidence="2">Uncharacterized protein</fullName>
    </submittedName>
</protein>
<dbReference type="Proteomes" id="UP001153269">
    <property type="component" value="Unassembled WGS sequence"/>
</dbReference>
<accession>A0A9N7YIX2</accession>
<name>A0A9N7YIX2_PLEPL</name>
<dbReference type="EMBL" id="CADEAL010001524">
    <property type="protein sequence ID" value="CAB1433140.1"/>
    <property type="molecule type" value="Genomic_DNA"/>
</dbReference>
<keyword evidence="3" id="KW-1185">Reference proteome</keyword>
<proteinExistence type="predicted"/>